<dbReference type="EnsemblPlants" id="OPUNC02G15900.1">
    <property type="protein sequence ID" value="OPUNC02G15900.1"/>
    <property type="gene ID" value="OPUNC02G15900"/>
</dbReference>
<name>A0A0E0K069_ORYPU</name>
<dbReference type="Gramene" id="OPUNC02G15900.1">
    <property type="protein sequence ID" value="OPUNC02G15900.1"/>
    <property type="gene ID" value="OPUNC02G15900"/>
</dbReference>
<sequence length="73" mass="8540">MSDVFNYDYMFDGELSLRHWVFDAFPARVVDYKLLQDEKINNGISDIGTTLTSPRAYWRRLLEHIGKIPCVNS</sequence>
<proteinExistence type="predicted"/>
<dbReference type="HOGENOM" id="CLU_2709068_0_0_1"/>
<evidence type="ECO:0000313" key="1">
    <source>
        <dbReference type="EnsemblPlants" id="OPUNC02G15900.1"/>
    </source>
</evidence>
<reference evidence="1" key="1">
    <citation type="submission" date="2015-04" db="UniProtKB">
        <authorList>
            <consortium name="EnsemblPlants"/>
        </authorList>
    </citation>
    <scope>IDENTIFICATION</scope>
</reference>
<accession>A0A0E0K069</accession>
<dbReference type="STRING" id="4537.A0A0E0K069"/>
<dbReference type="Proteomes" id="UP000026962">
    <property type="component" value="Chromosome 2"/>
</dbReference>
<keyword evidence="2" id="KW-1185">Reference proteome</keyword>
<evidence type="ECO:0000313" key="2">
    <source>
        <dbReference type="Proteomes" id="UP000026962"/>
    </source>
</evidence>
<dbReference type="AlphaFoldDB" id="A0A0E0K069"/>
<organism evidence="1">
    <name type="scientific">Oryza punctata</name>
    <name type="common">Red rice</name>
    <dbReference type="NCBI Taxonomy" id="4537"/>
    <lineage>
        <taxon>Eukaryota</taxon>
        <taxon>Viridiplantae</taxon>
        <taxon>Streptophyta</taxon>
        <taxon>Embryophyta</taxon>
        <taxon>Tracheophyta</taxon>
        <taxon>Spermatophyta</taxon>
        <taxon>Magnoliopsida</taxon>
        <taxon>Liliopsida</taxon>
        <taxon>Poales</taxon>
        <taxon>Poaceae</taxon>
        <taxon>BOP clade</taxon>
        <taxon>Oryzoideae</taxon>
        <taxon>Oryzeae</taxon>
        <taxon>Oryzinae</taxon>
        <taxon>Oryza</taxon>
    </lineage>
</organism>
<reference evidence="1" key="2">
    <citation type="submission" date="2018-05" db="EMBL/GenBank/DDBJ databases">
        <title>OpunRS2 (Oryza punctata Reference Sequence Version 2).</title>
        <authorList>
            <person name="Zhang J."/>
            <person name="Kudrna D."/>
            <person name="Lee S."/>
            <person name="Talag J."/>
            <person name="Welchert J."/>
            <person name="Wing R.A."/>
        </authorList>
    </citation>
    <scope>NUCLEOTIDE SEQUENCE [LARGE SCALE GENOMIC DNA]</scope>
</reference>
<protein>
    <submittedName>
        <fullName evidence="1">Uncharacterized protein</fullName>
    </submittedName>
</protein>